<dbReference type="PROSITE" id="PS51892">
    <property type="entry name" value="SUBTILASE"/>
    <property type="match status" value="1"/>
</dbReference>
<sequence>AYSEAIAVSATDQNNVIASWSSRGLEINLAAPGVSIYSTYKGTGYATFSGTSMAAPHVAGSAALVLNTPVGGYDINQNEKWDPDEVQKKLQDRAVDLGNTGFDNLYGWGLVNAYSAVQP</sequence>
<comment type="similarity">
    <text evidence="1 5">Belongs to the peptidase S8 family.</text>
</comment>
<dbReference type="Gene3D" id="3.40.50.200">
    <property type="entry name" value="Peptidase S8/S53 domain"/>
    <property type="match status" value="1"/>
</dbReference>
<organism evidence="7 8">
    <name type="scientific">bacterium (Candidatus Gribaldobacteria) CG10_big_fil_rev_8_21_14_0_10_41_12</name>
    <dbReference type="NCBI Taxonomy" id="2014277"/>
    <lineage>
        <taxon>Bacteria</taxon>
        <taxon>Candidatus Gribaldobacteria</taxon>
    </lineage>
</organism>
<dbReference type="AlphaFoldDB" id="A0A2H0UW93"/>
<dbReference type="InterPro" id="IPR023828">
    <property type="entry name" value="Peptidase_S8_Ser-AS"/>
</dbReference>
<evidence type="ECO:0000259" key="6">
    <source>
        <dbReference type="Pfam" id="PF00082"/>
    </source>
</evidence>
<evidence type="ECO:0000256" key="5">
    <source>
        <dbReference type="PROSITE-ProRule" id="PRU01240"/>
    </source>
</evidence>
<dbReference type="PANTHER" id="PTHR43806">
    <property type="entry name" value="PEPTIDASE S8"/>
    <property type="match status" value="1"/>
</dbReference>
<dbReference type="EMBL" id="PFAV01000054">
    <property type="protein sequence ID" value="PIR91116.1"/>
    <property type="molecule type" value="Genomic_DNA"/>
</dbReference>
<name>A0A2H0UW93_9BACT</name>
<evidence type="ECO:0000256" key="1">
    <source>
        <dbReference type="ARBA" id="ARBA00011073"/>
    </source>
</evidence>
<evidence type="ECO:0000313" key="8">
    <source>
        <dbReference type="Proteomes" id="UP000228906"/>
    </source>
</evidence>
<feature type="domain" description="Peptidase S8/S53" evidence="6">
    <location>
        <begin position="2"/>
        <end position="109"/>
    </location>
</feature>
<dbReference type="GO" id="GO:0006508">
    <property type="term" value="P:proteolysis"/>
    <property type="evidence" value="ECO:0007669"/>
    <property type="project" value="UniProtKB-KW"/>
</dbReference>
<comment type="caution">
    <text evidence="7">The sequence shown here is derived from an EMBL/GenBank/DDBJ whole genome shotgun (WGS) entry which is preliminary data.</text>
</comment>
<comment type="caution">
    <text evidence="5">Lacks conserved residue(s) required for the propagation of feature annotation.</text>
</comment>
<evidence type="ECO:0000313" key="7">
    <source>
        <dbReference type="EMBL" id="PIR91116.1"/>
    </source>
</evidence>
<keyword evidence="2" id="KW-0645">Protease</keyword>
<evidence type="ECO:0000256" key="3">
    <source>
        <dbReference type="ARBA" id="ARBA00022801"/>
    </source>
</evidence>
<evidence type="ECO:0000256" key="2">
    <source>
        <dbReference type="ARBA" id="ARBA00022670"/>
    </source>
</evidence>
<protein>
    <submittedName>
        <fullName evidence="7">Subtilisin</fullName>
    </submittedName>
</protein>
<dbReference type="SUPFAM" id="SSF52743">
    <property type="entry name" value="Subtilisin-like"/>
    <property type="match status" value="1"/>
</dbReference>
<dbReference type="InterPro" id="IPR036852">
    <property type="entry name" value="Peptidase_S8/S53_dom_sf"/>
</dbReference>
<reference evidence="8" key="1">
    <citation type="submission" date="2017-09" db="EMBL/GenBank/DDBJ databases">
        <title>Depth-based differentiation of microbial function through sediment-hosted aquifers and enrichment of novel symbionts in the deep terrestrial subsurface.</title>
        <authorList>
            <person name="Probst A.J."/>
            <person name="Ladd B."/>
            <person name="Jarett J.K."/>
            <person name="Geller-Mcgrath D.E."/>
            <person name="Sieber C.M.K."/>
            <person name="Emerson J.B."/>
            <person name="Anantharaman K."/>
            <person name="Thomas B.C."/>
            <person name="Malmstrom R."/>
            <person name="Stieglmeier M."/>
            <person name="Klingl A."/>
            <person name="Woyke T."/>
            <person name="Ryan C.M."/>
            <person name="Banfield J.F."/>
        </authorList>
    </citation>
    <scope>NUCLEOTIDE SEQUENCE [LARGE SCALE GENOMIC DNA]</scope>
</reference>
<dbReference type="GO" id="GO:0004252">
    <property type="term" value="F:serine-type endopeptidase activity"/>
    <property type="evidence" value="ECO:0007669"/>
    <property type="project" value="InterPro"/>
</dbReference>
<dbReference type="Pfam" id="PF00082">
    <property type="entry name" value="Peptidase_S8"/>
    <property type="match status" value="1"/>
</dbReference>
<dbReference type="PANTHER" id="PTHR43806:SF11">
    <property type="entry name" value="CEREVISIN-RELATED"/>
    <property type="match status" value="1"/>
</dbReference>
<proteinExistence type="inferred from homology"/>
<evidence type="ECO:0000256" key="4">
    <source>
        <dbReference type="ARBA" id="ARBA00022825"/>
    </source>
</evidence>
<dbReference type="PROSITE" id="PS00138">
    <property type="entry name" value="SUBTILASE_SER"/>
    <property type="match status" value="1"/>
</dbReference>
<keyword evidence="4" id="KW-0720">Serine protease</keyword>
<gene>
    <name evidence="7" type="ORF">COU03_02955</name>
</gene>
<keyword evidence="3" id="KW-0378">Hydrolase</keyword>
<dbReference type="InterPro" id="IPR050131">
    <property type="entry name" value="Peptidase_S8_subtilisin-like"/>
</dbReference>
<feature type="non-terminal residue" evidence="7">
    <location>
        <position position="1"/>
    </location>
</feature>
<accession>A0A2H0UW93</accession>
<dbReference type="Proteomes" id="UP000228906">
    <property type="component" value="Unassembled WGS sequence"/>
</dbReference>
<dbReference type="InterPro" id="IPR000209">
    <property type="entry name" value="Peptidase_S8/S53_dom"/>
</dbReference>